<proteinExistence type="predicted"/>
<organism evidence="4 5">
    <name type="scientific">Alkalicoccobacillus gibsonii</name>
    <dbReference type="NCBI Taxonomy" id="79881"/>
    <lineage>
        <taxon>Bacteria</taxon>
        <taxon>Bacillati</taxon>
        <taxon>Bacillota</taxon>
        <taxon>Bacilli</taxon>
        <taxon>Bacillales</taxon>
        <taxon>Bacillaceae</taxon>
        <taxon>Alkalicoccobacillus</taxon>
    </lineage>
</organism>
<dbReference type="PIRSF" id="PIRSF031509">
    <property type="entry name" value="Cell_wall_LiaF/YvqF"/>
    <property type="match status" value="1"/>
</dbReference>
<dbReference type="RefSeq" id="WP_343129932.1">
    <property type="nucleotide sequence ID" value="NZ_JBCITK010000001.1"/>
</dbReference>
<gene>
    <name evidence="4" type="primary">liaF</name>
    <name evidence="4" type="ORF">MKY91_07135</name>
</gene>
<keyword evidence="1" id="KW-0812">Transmembrane</keyword>
<feature type="transmembrane region" description="Helical" evidence="1">
    <location>
        <begin position="5"/>
        <end position="23"/>
    </location>
</feature>
<keyword evidence="1" id="KW-1133">Transmembrane helix</keyword>
<dbReference type="Pfam" id="PF09922">
    <property type="entry name" value="LiaF-like_C"/>
    <property type="match status" value="1"/>
</dbReference>
<keyword evidence="5" id="KW-1185">Reference proteome</keyword>
<evidence type="ECO:0000256" key="1">
    <source>
        <dbReference type="SAM" id="Phobius"/>
    </source>
</evidence>
<feature type="domain" description="Cell wall-active antibiotics response LiaF-like C-terminal" evidence="2">
    <location>
        <begin position="133"/>
        <end position="244"/>
    </location>
</feature>
<comment type="caution">
    <text evidence="4">The sequence shown here is derived from an EMBL/GenBank/DDBJ whole genome shotgun (WGS) entry which is preliminary data.</text>
</comment>
<evidence type="ECO:0000313" key="4">
    <source>
        <dbReference type="EMBL" id="MEN0642917.1"/>
    </source>
</evidence>
<evidence type="ECO:0000259" key="2">
    <source>
        <dbReference type="Pfam" id="PF09922"/>
    </source>
</evidence>
<dbReference type="InterPro" id="IPR016975">
    <property type="entry name" value="Cell_wall_LiaF"/>
</dbReference>
<dbReference type="InterPro" id="IPR054331">
    <property type="entry name" value="LiaF_TM"/>
</dbReference>
<sequence length="247" mass="27971">MRKTIIGSIFAIVGLLIMFNILAFFSNSFLAPLIFLALGVFFVRGQKRKLGKMFMLIALIIFVSQLFHISLVTVVFALIFIYIGLKLVRSEKKDKKVKKEKRKVKTQVPMDEIRKPRNQNLGDDQTFIKRSLVGEVRFTSTPFELTDMQIWNGVGDVRIDLTNAIIPEGETLIIVENVIGDVQIYMPEDLEYSIQSYVLIGDSSILHSKQGGFNQTTLLRSTDYKSGVRKVKFVLSCAVGSVKVREI</sequence>
<evidence type="ECO:0000259" key="3">
    <source>
        <dbReference type="Pfam" id="PF22570"/>
    </source>
</evidence>
<feature type="transmembrane region" description="Helical" evidence="1">
    <location>
        <begin position="57"/>
        <end position="85"/>
    </location>
</feature>
<dbReference type="NCBIfam" id="NF040535">
    <property type="entry name" value="LiaF_C_term"/>
    <property type="match status" value="1"/>
</dbReference>
<dbReference type="InterPro" id="IPR024425">
    <property type="entry name" value="LiaF-like_C"/>
</dbReference>
<dbReference type="InterPro" id="IPR047793">
    <property type="entry name" value="LiaF_C"/>
</dbReference>
<dbReference type="Proteomes" id="UP001418796">
    <property type="component" value="Unassembled WGS sequence"/>
</dbReference>
<keyword evidence="1" id="KW-0472">Membrane</keyword>
<evidence type="ECO:0000313" key="5">
    <source>
        <dbReference type="Proteomes" id="UP001418796"/>
    </source>
</evidence>
<feature type="transmembrane region" description="Helical" evidence="1">
    <location>
        <begin position="29"/>
        <end position="45"/>
    </location>
</feature>
<name>A0ABU9VH34_9BACI</name>
<feature type="domain" description="LiaF transmembrane" evidence="3">
    <location>
        <begin position="6"/>
        <end position="94"/>
    </location>
</feature>
<accession>A0ABU9VH34</accession>
<dbReference type="Pfam" id="PF22570">
    <property type="entry name" value="LiaF-TM"/>
    <property type="match status" value="1"/>
</dbReference>
<reference evidence="4 5" key="1">
    <citation type="submission" date="2024-03" db="EMBL/GenBank/DDBJ databases">
        <title>Bacilli Hybrid Assemblies.</title>
        <authorList>
            <person name="Kovac J."/>
        </authorList>
    </citation>
    <scope>NUCLEOTIDE SEQUENCE [LARGE SCALE GENOMIC DNA]</scope>
    <source>
        <strain evidence="4 5">FSL R7-0666</strain>
    </source>
</reference>
<dbReference type="EMBL" id="JBCITK010000001">
    <property type="protein sequence ID" value="MEN0642917.1"/>
    <property type="molecule type" value="Genomic_DNA"/>
</dbReference>
<protein>
    <submittedName>
        <fullName evidence="4">Cell wall-active antibiotics response protein LiaF</fullName>
    </submittedName>
</protein>